<feature type="transmembrane region" description="Helical" evidence="3">
    <location>
        <begin position="568"/>
        <end position="590"/>
    </location>
</feature>
<dbReference type="HOGENOM" id="CLU_036519_2_0_1"/>
<dbReference type="Pfam" id="PF00201">
    <property type="entry name" value="UDPGT"/>
    <property type="match status" value="1"/>
</dbReference>
<name>A0A015K065_RHIIW</name>
<gene>
    <name evidence="5" type="ORF">RirG_063930</name>
</gene>
<dbReference type="Gene3D" id="3.40.50.2000">
    <property type="entry name" value="Glycogen Phosphorylase B"/>
    <property type="match status" value="1"/>
</dbReference>
<keyword evidence="6" id="KW-1185">Reference proteome</keyword>
<evidence type="ECO:0000313" key="6">
    <source>
        <dbReference type="Proteomes" id="UP000022910"/>
    </source>
</evidence>
<keyword evidence="3" id="KW-1133">Transmembrane helix</keyword>
<dbReference type="PANTHER" id="PTHR48043">
    <property type="entry name" value="EG:EG0003.4 PROTEIN-RELATED"/>
    <property type="match status" value="1"/>
</dbReference>
<protein>
    <submittedName>
        <fullName evidence="5">Uncharacterized protein</fullName>
    </submittedName>
</protein>
<evidence type="ECO:0000256" key="4">
    <source>
        <dbReference type="SAM" id="SignalP"/>
    </source>
</evidence>
<feature type="chain" id="PRO_5001474567" evidence="4">
    <location>
        <begin position="32"/>
        <end position="608"/>
    </location>
</feature>
<dbReference type="STRING" id="1432141.A0A015K065"/>
<dbReference type="GO" id="GO:0008194">
    <property type="term" value="F:UDP-glycosyltransferase activity"/>
    <property type="evidence" value="ECO:0007669"/>
    <property type="project" value="InterPro"/>
</dbReference>
<keyword evidence="1" id="KW-0328">Glycosyltransferase</keyword>
<keyword evidence="3" id="KW-0472">Membrane</keyword>
<dbReference type="CDD" id="cd03784">
    <property type="entry name" value="GT1_Gtf-like"/>
    <property type="match status" value="1"/>
</dbReference>
<dbReference type="SUPFAM" id="SSF53756">
    <property type="entry name" value="UDP-Glycosyltransferase/glycogen phosphorylase"/>
    <property type="match status" value="1"/>
</dbReference>
<keyword evidence="4" id="KW-0732">Signal</keyword>
<keyword evidence="3" id="KW-0812">Transmembrane</keyword>
<dbReference type="AlphaFoldDB" id="A0A015K065"/>
<evidence type="ECO:0000256" key="2">
    <source>
        <dbReference type="ARBA" id="ARBA00022679"/>
    </source>
</evidence>
<evidence type="ECO:0000256" key="3">
    <source>
        <dbReference type="SAM" id="Phobius"/>
    </source>
</evidence>
<dbReference type="EMBL" id="JEMT01014896">
    <property type="protein sequence ID" value="EXX73030.1"/>
    <property type="molecule type" value="Genomic_DNA"/>
</dbReference>
<dbReference type="OrthoDB" id="5835829at2759"/>
<dbReference type="InterPro" id="IPR050271">
    <property type="entry name" value="UDP-glycosyltransferase"/>
</dbReference>
<dbReference type="PANTHER" id="PTHR48043:SF145">
    <property type="entry name" value="FI06409P-RELATED"/>
    <property type="match status" value="1"/>
</dbReference>
<dbReference type="PROSITE" id="PS00375">
    <property type="entry name" value="UDPGT"/>
    <property type="match status" value="1"/>
</dbReference>
<reference evidence="5 6" key="1">
    <citation type="submission" date="2014-02" db="EMBL/GenBank/DDBJ databases">
        <title>Single nucleus genome sequencing reveals high similarity among nuclei of an endomycorrhizal fungus.</title>
        <authorList>
            <person name="Lin K."/>
            <person name="Geurts R."/>
            <person name="Zhang Z."/>
            <person name="Limpens E."/>
            <person name="Saunders D.G."/>
            <person name="Mu D."/>
            <person name="Pang E."/>
            <person name="Cao H."/>
            <person name="Cha H."/>
            <person name="Lin T."/>
            <person name="Zhou Q."/>
            <person name="Shang Y."/>
            <person name="Li Y."/>
            <person name="Ivanov S."/>
            <person name="Sharma T."/>
            <person name="Velzen R.V."/>
            <person name="Ruijter N.D."/>
            <person name="Aanen D.K."/>
            <person name="Win J."/>
            <person name="Kamoun S."/>
            <person name="Bisseling T."/>
            <person name="Huang S."/>
        </authorList>
    </citation>
    <scope>NUCLEOTIDE SEQUENCE [LARGE SCALE GENOMIC DNA]</scope>
    <source>
        <strain evidence="6">DAOM197198w</strain>
    </source>
</reference>
<feature type="signal peptide" evidence="4">
    <location>
        <begin position="1"/>
        <end position="31"/>
    </location>
</feature>
<comment type="caution">
    <text evidence="5">The sequence shown here is derived from an EMBL/GenBank/DDBJ whole genome shotgun (WGS) entry which is preliminary data.</text>
</comment>
<evidence type="ECO:0000256" key="1">
    <source>
        <dbReference type="ARBA" id="ARBA00022676"/>
    </source>
</evidence>
<dbReference type="Proteomes" id="UP000022910">
    <property type="component" value="Unassembled WGS sequence"/>
</dbReference>
<proteinExistence type="predicted"/>
<organism evidence="5 6">
    <name type="scientific">Rhizophagus irregularis (strain DAOM 197198w)</name>
    <name type="common">Glomus intraradices</name>
    <dbReference type="NCBI Taxonomy" id="1432141"/>
    <lineage>
        <taxon>Eukaryota</taxon>
        <taxon>Fungi</taxon>
        <taxon>Fungi incertae sedis</taxon>
        <taxon>Mucoromycota</taxon>
        <taxon>Glomeromycotina</taxon>
        <taxon>Glomeromycetes</taxon>
        <taxon>Glomerales</taxon>
        <taxon>Glomeraceae</taxon>
        <taxon>Rhizophagus</taxon>
    </lineage>
</organism>
<sequence length="608" mass="69184">MKYHSLTKRLFSKKFLHFIILCNLFFNVVIGADPIPSAAPPISGWIPREMNLDRTEIPKNILVVVPVGGKLLFLITKFKFIISKITLNLIIGLSHLRHILTISNILADRGYNVTLTTKGTFKLSQQYPKINFISLGEVTDFLNNPEFVDLVQGKFNIGKLQNIFKKRFDSYNSTFLQLKVISEIVKPDLFFCDTLNNEPCFDMAWVKNKPFVGIATSVLGLSRVPYKSDPLFECKVSMENESFWERFRCEIISPLKFIWTLRNSFGEFNEVRASYGLPTLKNPFDRWQSSLFLLDNFFGFEMPIPLSPIIQEIGPVLPDYYPPLTPDIEKFLTLHKRTMFVALGSFLFLTPENNAKLLQSIIEATENGIVDGVIWANIVKNRESFPPSITLSNGRIISTSDIFENKNPNIHMASFAPQFAILNHTNTKLFLSHSGAGSAHESLYTGTPILALPITFDQPGNAEKLELAGVALTLDKLNLDVNDILDKIKRIQNDEQIQSSLRRIKTLAIINSNRKYRAADLIEFTLHSSALNQKNINDDNKFDDKLIFKDLITPDTRMGFIKGKYLDVYATALVIFVSILYGILRGLYIIGKLIYVKLFKNEDKEKKE</sequence>
<evidence type="ECO:0000313" key="5">
    <source>
        <dbReference type="EMBL" id="EXX73030.1"/>
    </source>
</evidence>
<dbReference type="InterPro" id="IPR002213">
    <property type="entry name" value="UDP_glucos_trans"/>
</dbReference>
<accession>A0A015K065</accession>
<dbReference type="InterPro" id="IPR035595">
    <property type="entry name" value="UDP_glycos_trans_CS"/>
</dbReference>
<keyword evidence="2" id="KW-0808">Transferase</keyword>